<dbReference type="EMBL" id="NQVE01000028">
    <property type="protein sequence ID" value="RAL53051.1"/>
    <property type="molecule type" value="Genomic_DNA"/>
</dbReference>
<dbReference type="SMART" id="SM00385">
    <property type="entry name" value="CYCLIN"/>
    <property type="match status" value="1"/>
</dbReference>
<proteinExistence type="inferred from homology"/>
<evidence type="ECO:0000256" key="1">
    <source>
        <dbReference type="ARBA" id="ARBA00009065"/>
    </source>
</evidence>
<accession>A0A328E994</accession>
<keyword evidence="3 5" id="KW-0195">Cyclin</keyword>
<evidence type="ECO:0000256" key="5">
    <source>
        <dbReference type="RuleBase" id="RU000383"/>
    </source>
</evidence>
<dbReference type="Pfam" id="PF02984">
    <property type="entry name" value="Cyclin_C"/>
    <property type="match status" value="1"/>
</dbReference>
<feature type="domain" description="Cyclin-like" evidence="6">
    <location>
        <begin position="100"/>
        <end position="188"/>
    </location>
</feature>
<name>A0A328E994_9ASTE</name>
<dbReference type="GO" id="GO:0051301">
    <property type="term" value="P:cell division"/>
    <property type="evidence" value="ECO:0007669"/>
    <property type="project" value="UniProtKB-KW"/>
</dbReference>
<dbReference type="AlphaFoldDB" id="A0A328E994"/>
<reference evidence="7 8" key="1">
    <citation type="submission" date="2018-06" db="EMBL/GenBank/DDBJ databases">
        <title>The Genome of Cuscuta australis (Dodder) Provides Insight into the Evolution of Plant Parasitism.</title>
        <authorList>
            <person name="Liu H."/>
        </authorList>
    </citation>
    <scope>NUCLEOTIDE SEQUENCE [LARGE SCALE GENOMIC DNA]</scope>
    <source>
        <strain evidence="8">cv. Yunnan</strain>
        <tissue evidence="7">Vines</tissue>
    </source>
</reference>
<sequence>MADRNHDCVASNLLCSETIGLCFDDLGSIAIDMQTHESDGDEALIFDNIESDHLVDFPVLSEESFVLMVERERQHLPADDYLCRLRTGDLDLSFRSDVLDWIWKAHSHFGFGEFSFCLSINYLDRFLAVYELPRGKTWTVQLLAVACLSLAAKVEEISVPLTVDLQVCDPRFVFEGKTIQKMELLVLSTLKWRMQAYTPCTFIDYFLRKINDNQLPSLHITSRSRQLILSTTKGIDFLEFRPSEVSAAVAIFVSGRTEAIELVMAIPSFNHQGQKERLVKCIELIQNWNLKGDMGIGSMPQSPNGVLEAACFSYKSGDEQTIGSCPSSSTTTPITKRRRVERHCYPKRRRLRHT</sequence>
<dbReference type="InterPro" id="IPR013763">
    <property type="entry name" value="Cyclin-like_dom"/>
</dbReference>
<gene>
    <name evidence="7" type="ORF">DM860_016286</name>
</gene>
<evidence type="ECO:0000256" key="3">
    <source>
        <dbReference type="ARBA" id="ARBA00023127"/>
    </source>
</evidence>
<evidence type="ECO:0000256" key="2">
    <source>
        <dbReference type="ARBA" id="ARBA00022618"/>
    </source>
</evidence>
<dbReference type="InterPro" id="IPR039361">
    <property type="entry name" value="Cyclin"/>
</dbReference>
<evidence type="ECO:0000313" key="7">
    <source>
        <dbReference type="EMBL" id="RAL53051.1"/>
    </source>
</evidence>
<dbReference type="SUPFAM" id="SSF47954">
    <property type="entry name" value="Cyclin-like"/>
    <property type="match status" value="2"/>
</dbReference>
<organism evidence="7 8">
    <name type="scientific">Cuscuta australis</name>
    <dbReference type="NCBI Taxonomy" id="267555"/>
    <lineage>
        <taxon>Eukaryota</taxon>
        <taxon>Viridiplantae</taxon>
        <taxon>Streptophyta</taxon>
        <taxon>Embryophyta</taxon>
        <taxon>Tracheophyta</taxon>
        <taxon>Spermatophyta</taxon>
        <taxon>Magnoliopsida</taxon>
        <taxon>eudicotyledons</taxon>
        <taxon>Gunneridae</taxon>
        <taxon>Pentapetalae</taxon>
        <taxon>asterids</taxon>
        <taxon>lamiids</taxon>
        <taxon>Solanales</taxon>
        <taxon>Convolvulaceae</taxon>
        <taxon>Cuscuteae</taxon>
        <taxon>Cuscuta</taxon>
        <taxon>Cuscuta subgen. Grammica</taxon>
        <taxon>Cuscuta sect. Cleistogrammica</taxon>
    </lineage>
</organism>
<dbReference type="InterPro" id="IPR004367">
    <property type="entry name" value="Cyclin_C-dom"/>
</dbReference>
<dbReference type="CDD" id="cd20544">
    <property type="entry name" value="CYCLIN_AtCycD-like_rpt2"/>
    <property type="match status" value="1"/>
</dbReference>
<dbReference type="CDD" id="cd20543">
    <property type="entry name" value="CYCLIN_AtCycD-like_rpt1"/>
    <property type="match status" value="1"/>
</dbReference>
<evidence type="ECO:0000313" key="8">
    <source>
        <dbReference type="Proteomes" id="UP000249390"/>
    </source>
</evidence>
<dbReference type="FunFam" id="1.10.472.10:FF:000034">
    <property type="entry name" value="D2/4-type cyclin"/>
    <property type="match status" value="1"/>
</dbReference>
<dbReference type="InterPro" id="IPR036915">
    <property type="entry name" value="Cyclin-like_sf"/>
</dbReference>
<dbReference type="Pfam" id="PF00134">
    <property type="entry name" value="Cyclin_N"/>
    <property type="match status" value="1"/>
</dbReference>
<protein>
    <recommendedName>
        <fullName evidence="6">Cyclin-like domain-containing protein</fullName>
    </recommendedName>
</protein>
<dbReference type="InterPro" id="IPR006671">
    <property type="entry name" value="Cyclin_N"/>
</dbReference>
<keyword evidence="4" id="KW-0131">Cell cycle</keyword>
<keyword evidence="8" id="KW-1185">Reference proteome</keyword>
<dbReference type="PANTHER" id="PTHR10177">
    <property type="entry name" value="CYCLINS"/>
    <property type="match status" value="1"/>
</dbReference>
<evidence type="ECO:0000259" key="6">
    <source>
        <dbReference type="SMART" id="SM00385"/>
    </source>
</evidence>
<comment type="similarity">
    <text evidence="1">Belongs to the cyclin family. Cyclin D subfamily.</text>
</comment>
<dbReference type="Proteomes" id="UP000249390">
    <property type="component" value="Unassembled WGS sequence"/>
</dbReference>
<dbReference type="InterPro" id="IPR048258">
    <property type="entry name" value="Cyclins_cyclin-box"/>
</dbReference>
<evidence type="ECO:0000256" key="4">
    <source>
        <dbReference type="ARBA" id="ARBA00023306"/>
    </source>
</evidence>
<dbReference type="PROSITE" id="PS00292">
    <property type="entry name" value="CYCLINS"/>
    <property type="match status" value="1"/>
</dbReference>
<dbReference type="Gene3D" id="1.10.472.10">
    <property type="entry name" value="Cyclin-like"/>
    <property type="match status" value="2"/>
</dbReference>
<keyword evidence="2" id="KW-0132">Cell division</keyword>
<dbReference type="FunFam" id="1.10.472.10:FF:000040">
    <property type="entry name" value="D6-type cyclin"/>
    <property type="match status" value="1"/>
</dbReference>
<comment type="caution">
    <text evidence="7">The sequence shown here is derived from an EMBL/GenBank/DDBJ whole genome shotgun (WGS) entry which is preliminary data.</text>
</comment>